<evidence type="ECO:0000313" key="2">
    <source>
        <dbReference type="Proteomes" id="UP000037251"/>
    </source>
</evidence>
<comment type="caution">
    <text evidence="1">The sequence shown here is derived from an EMBL/GenBank/DDBJ whole genome shotgun (WGS) entry which is preliminary data.</text>
</comment>
<gene>
    <name evidence="1" type="ORF">ADK37_23295</name>
</gene>
<protein>
    <submittedName>
        <fullName evidence="1">Uncharacterized protein</fullName>
    </submittedName>
</protein>
<keyword evidence="2" id="KW-1185">Reference proteome</keyword>
<dbReference type="PATRIC" id="fig|67356.5.peg.4962"/>
<dbReference type="Proteomes" id="UP000037251">
    <property type="component" value="Unassembled WGS sequence"/>
</dbReference>
<name>A0A0L8L507_9ACTN</name>
<sequence length="112" mass="12131">MAGESTEVYLRRWQRSAHLVLGDLLAFDDLPAMAWTIAVSGAITGTADSLTATPDETRRAFVAWAGRLGSQWSERTDSAGAIHLYAPFTWKQSEPVGAIRATIYPTFDGGEA</sequence>
<dbReference type="OrthoDB" id="4328211at2"/>
<evidence type="ECO:0000313" key="1">
    <source>
        <dbReference type="EMBL" id="KOG33308.1"/>
    </source>
</evidence>
<dbReference type="EMBL" id="LGUS01000174">
    <property type="protein sequence ID" value="KOG33308.1"/>
    <property type="molecule type" value="Genomic_DNA"/>
</dbReference>
<organism evidence="1 2">
    <name type="scientific">Streptomyces resistomycificus</name>
    <dbReference type="NCBI Taxonomy" id="67356"/>
    <lineage>
        <taxon>Bacteria</taxon>
        <taxon>Bacillati</taxon>
        <taxon>Actinomycetota</taxon>
        <taxon>Actinomycetes</taxon>
        <taxon>Kitasatosporales</taxon>
        <taxon>Streptomycetaceae</taxon>
        <taxon>Streptomyces</taxon>
        <taxon>Streptomyces aurantiacus group</taxon>
    </lineage>
</organism>
<proteinExistence type="predicted"/>
<dbReference type="RefSeq" id="WP_030040184.1">
    <property type="nucleotide sequence ID" value="NZ_KQ948990.1"/>
</dbReference>
<dbReference type="STRING" id="67356.AQJ84_11230"/>
<dbReference type="AlphaFoldDB" id="A0A0L8L507"/>
<accession>A0A0L8L507</accession>
<reference evidence="2" key="1">
    <citation type="submission" date="2015-07" db="EMBL/GenBank/DDBJ databases">
        <authorList>
            <person name="Ju K.-S."/>
            <person name="Doroghazi J.R."/>
            <person name="Metcalf W.W."/>
        </authorList>
    </citation>
    <scope>NUCLEOTIDE SEQUENCE [LARGE SCALE GENOMIC DNA]</scope>
    <source>
        <strain evidence="2">NRRL 2290</strain>
    </source>
</reference>